<dbReference type="GO" id="GO:0052689">
    <property type="term" value="F:carboxylic ester hydrolase activity"/>
    <property type="evidence" value="ECO:0007669"/>
    <property type="project" value="TreeGrafter"/>
</dbReference>
<dbReference type="Gene3D" id="3.40.50.1820">
    <property type="entry name" value="alpha/beta hydrolase"/>
    <property type="match status" value="1"/>
</dbReference>
<dbReference type="GO" id="GO:0005976">
    <property type="term" value="P:polysaccharide metabolic process"/>
    <property type="evidence" value="ECO:0007669"/>
    <property type="project" value="TreeGrafter"/>
</dbReference>
<proteinExistence type="predicted"/>
<reference evidence="4 5" key="1">
    <citation type="submission" date="2019-02" db="EMBL/GenBank/DDBJ databases">
        <title>Draft Genome Sequences of Six Type Strains of the Genus Massilia.</title>
        <authorList>
            <person name="Miess H."/>
            <person name="Frediansyhah A."/>
            <person name="Gross H."/>
        </authorList>
    </citation>
    <scope>NUCLEOTIDE SEQUENCE [LARGE SCALE GENOMIC DNA]</scope>
    <source>
        <strain evidence="4 5">DSM 17473</strain>
    </source>
</reference>
<feature type="domain" description="Acetyl xylan esterase" evidence="3">
    <location>
        <begin position="141"/>
        <end position="440"/>
    </location>
</feature>
<dbReference type="PANTHER" id="PTHR40111:SF1">
    <property type="entry name" value="CEPHALOSPORIN-C DEACETYLASE"/>
    <property type="match status" value="1"/>
</dbReference>
<protein>
    <submittedName>
        <fullName evidence="4">Acetylxylan esterase</fullName>
    </submittedName>
</protein>
<dbReference type="KEGG" id="plue:EWM63_29110"/>
<dbReference type="EMBL" id="CP035913">
    <property type="protein sequence ID" value="QBE66525.1"/>
    <property type="molecule type" value="Genomic_DNA"/>
</dbReference>
<evidence type="ECO:0000259" key="3">
    <source>
        <dbReference type="Pfam" id="PF05448"/>
    </source>
</evidence>
<feature type="signal peptide" evidence="2">
    <location>
        <begin position="1"/>
        <end position="26"/>
    </location>
</feature>
<evidence type="ECO:0000256" key="1">
    <source>
        <dbReference type="PIRSR" id="PIRSR639069-1"/>
    </source>
</evidence>
<dbReference type="Pfam" id="PF05448">
    <property type="entry name" value="AXE1"/>
    <property type="match status" value="1"/>
</dbReference>
<feature type="active site" description="Charge relay system" evidence="1">
    <location>
        <position position="400"/>
    </location>
</feature>
<dbReference type="SUPFAM" id="SSF53474">
    <property type="entry name" value="alpha/beta-Hydrolases"/>
    <property type="match status" value="1"/>
</dbReference>
<feature type="chain" id="PRO_5020481932" evidence="2">
    <location>
        <begin position="27"/>
        <end position="450"/>
    </location>
</feature>
<feature type="active site" description="Charge relay system" evidence="1">
    <location>
        <position position="429"/>
    </location>
</feature>
<feature type="active site" description="Nucleophile" evidence="1">
    <location>
        <position position="312"/>
    </location>
</feature>
<dbReference type="Proteomes" id="UP000290637">
    <property type="component" value="Chromosome"/>
</dbReference>
<dbReference type="RefSeq" id="WP_130189632.1">
    <property type="nucleotide sequence ID" value="NZ_CP035913.1"/>
</dbReference>
<dbReference type="OrthoDB" id="9770528at2"/>
<gene>
    <name evidence="4" type="ORF">EWM63_29110</name>
</gene>
<dbReference type="InterPro" id="IPR008391">
    <property type="entry name" value="AXE1_dom"/>
</dbReference>
<organism evidence="4 5">
    <name type="scientific">Pseudoduganella lutea</name>
    <dbReference type="NCBI Taxonomy" id="321985"/>
    <lineage>
        <taxon>Bacteria</taxon>
        <taxon>Pseudomonadati</taxon>
        <taxon>Pseudomonadota</taxon>
        <taxon>Betaproteobacteria</taxon>
        <taxon>Burkholderiales</taxon>
        <taxon>Oxalobacteraceae</taxon>
        <taxon>Telluria group</taxon>
        <taxon>Pseudoduganella</taxon>
    </lineage>
</organism>
<sequence>MTRHSFRLLAIAALVAACHVPVTVAAASSEVRLLNAAPAASPLAVTLDRPDWTYKTGDRATVRIRLDVQPYPAEGIPVRYRLGPDMLEGPERTILVPKEGVSLPVPAQAQPGFVRAIVEATVDGKQVKASATAAFSPLDIRPVQAEPADFDAFWAAQKEQLAKVDPQWTLAPAPDLSTATVEVSYLHYQNVGQGGRPTRIYGVLAVPRAEGRYPAVLHVPGAGVRGYKGAVDLAEQGAITLQIGIHGIPVNLPDELYEQLRYGALESYNRYNLDDRDTYYYRRVYLGALRGLDYLAQHPKWDGATLVTQGGSQGGQLAIVTAALDRRVTATVASYPAYADVTGYLAGRAGGWPGLFRKDDAGNAKDQPLAPKVKTTGYYDTVNFAKRLRAPVLFYAGYNDTVTPPTSTFAVYNVIPAPREIVIEPEQVHLTSAAHGTTQQRWILRQAGKR</sequence>
<evidence type="ECO:0000313" key="4">
    <source>
        <dbReference type="EMBL" id="QBE66525.1"/>
    </source>
</evidence>
<accession>A0A4P6L5A2</accession>
<dbReference type="AlphaFoldDB" id="A0A4P6L5A2"/>
<dbReference type="PROSITE" id="PS51257">
    <property type="entry name" value="PROKAR_LIPOPROTEIN"/>
    <property type="match status" value="1"/>
</dbReference>
<name>A0A4P6L5A2_9BURK</name>
<evidence type="ECO:0000256" key="2">
    <source>
        <dbReference type="SAM" id="SignalP"/>
    </source>
</evidence>
<evidence type="ECO:0000313" key="5">
    <source>
        <dbReference type="Proteomes" id="UP000290637"/>
    </source>
</evidence>
<keyword evidence="2" id="KW-0732">Signal</keyword>
<dbReference type="PANTHER" id="PTHR40111">
    <property type="entry name" value="CEPHALOSPORIN-C DEACETYLASE"/>
    <property type="match status" value="1"/>
</dbReference>
<dbReference type="InterPro" id="IPR039069">
    <property type="entry name" value="CE7"/>
</dbReference>
<keyword evidence="5" id="KW-1185">Reference proteome</keyword>
<dbReference type="InterPro" id="IPR029058">
    <property type="entry name" value="AB_hydrolase_fold"/>
</dbReference>